<gene>
    <name evidence="14" type="primary">106050804</name>
</gene>
<evidence type="ECO:0000256" key="8">
    <source>
        <dbReference type="ARBA" id="ARBA00022989"/>
    </source>
</evidence>
<keyword evidence="6 11" id="KW-0812">Transmembrane</keyword>
<dbReference type="KEGG" id="bgt:106050804"/>
<evidence type="ECO:0000256" key="9">
    <source>
        <dbReference type="ARBA" id="ARBA00023136"/>
    </source>
</evidence>
<dbReference type="EC" id="2.4.1.-" evidence="11"/>
<name>A0A2C9K4B8_BIOGL</name>
<sequence>MKCFRVIISYFLTYKIRHRNSFPWIGRNRICYLWTLLLAFFVLTALMLLDQGPEVSSDLERVILDFTENQRDRTTLHLSVSSSGLDGASVVSRCADSPEPAGHLRMARDLGRRFRSRSFSMAVKPRICPTTPKELVGRFSPELQILSPHEIAAKFPMMKDGGHYTPQSCGPIEKVAILIPYRSRWNNLHTLLPVLISVLTRQHVDFTIYVIEQVSGHKFNKGLMFNAGFIEAMNQRNFDCIILHDVDMVPVDDRNLYRCNKSSPLHFSSAVDKFNYSTLYSGLFGGVSCFTADHFRLVNGFSNMYFGWGAEDDDLRDRALFKNLSLFSKPSSIGAYNMLPHSGSHNWKKNSDRFKIYHKRLDRIEIDGLNSAKYKVATVAFFPIYTWLTIDIDENEVLETVPEHMRMDPTYTEDDSTWIIPTIPVLPE</sequence>
<dbReference type="CDD" id="cd00899">
    <property type="entry name" value="b4GalT"/>
    <property type="match status" value="1"/>
</dbReference>
<comment type="subcellular location">
    <subcellularLocation>
        <location evidence="1">Membrane</location>
        <topology evidence="1">Single-pass type II membrane protein</topology>
    </subcellularLocation>
</comment>
<dbReference type="Pfam" id="PF13733">
    <property type="entry name" value="Glyco_transf_7N"/>
    <property type="match status" value="1"/>
</dbReference>
<dbReference type="Gene3D" id="3.90.550.10">
    <property type="entry name" value="Spore Coat Polysaccharide Biosynthesis Protein SpsA, Chain A"/>
    <property type="match status" value="1"/>
</dbReference>
<evidence type="ECO:0000259" key="12">
    <source>
        <dbReference type="Pfam" id="PF02709"/>
    </source>
</evidence>
<dbReference type="AlphaFoldDB" id="A0A2C9K4B8"/>
<dbReference type="InterPro" id="IPR003859">
    <property type="entry name" value="Galactosyl_T"/>
</dbReference>
<evidence type="ECO:0000256" key="10">
    <source>
        <dbReference type="ARBA" id="ARBA00023180"/>
    </source>
</evidence>
<keyword evidence="5 11" id="KW-0808">Transferase</keyword>
<dbReference type="RefSeq" id="XP_013061301.2">
    <property type="nucleotide sequence ID" value="XM_013205847.2"/>
</dbReference>
<keyword evidence="9 11" id="KW-0472">Membrane</keyword>
<feature type="transmembrane region" description="Helical" evidence="11">
    <location>
        <begin position="30"/>
        <end position="49"/>
    </location>
</feature>
<evidence type="ECO:0000313" key="14">
    <source>
        <dbReference type="EnsemblMetazoa" id="BGLB012995-PB"/>
    </source>
</evidence>
<reference evidence="14" key="1">
    <citation type="submission" date="2020-05" db="UniProtKB">
        <authorList>
            <consortium name="EnsemblMetazoa"/>
        </authorList>
    </citation>
    <scope>IDENTIFICATION</scope>
    <source>
        <strain evidence="14">BB02</strain>
    </source>
</reference>
<keyword evidence="7 11" id="KW-0735">Signal-anchor</keyword>
<dbReference type="Proteomes" id="UP000076420">
    <property type="component" value="Unassembled WGS sequence"/>
</dbReference>
<comment type="function">
    <text evidence="11">Catalyses the transfer of galactose onto proteins or lipids.</text>
</comment>
<evidence type="ECO:0000256" key="1">
    <source>
        <dbReference type="ARBA" id="ARBA00004606"/>
    </source>
</evidence>
<dbReference type="PANTHER" id="PTHR19300">
    <property type="entry name" value="BETA-1,4-GALACTOSYLTRANSFERASE"/>
    <property type="match status" value="1"/>
</dbReference>
<dbReference type="Pfam" id="PF02709">
    <property type="entry name" value="Glyco_transf_7C"/>
    <property type="match status" value="1"/>
</dbReference>
<dbReference type="InterPro" id="IPR027995">
    <property type="entry name" value="Galactosyl_T_N"/>
</dbReference>
<dbReference type="GO" id="GO:0005794">
    <property type="term" value="C:Golgi apparatus"/>
    <property type="evidence" value="ECO:0007669"/>
    <property type="project" value="TreeGrafter"/>
</dbReference>
<organism evidence="14 15">
    <name type="scientific">Biomphalaria glabrata</name>
    <name type="common">Bloodfluke planorb</name>
    <name type="synonym">Freshwater snail</name>
    <dbReference type="NCBI Taxonomy" id="6526"/>
    <lineage>
        <taxon>Eukaryota</taxon>
        <taxon>Metazoa</taxon>
        <taxon>Spiralia</taxon>
        <taxon>Lophotrochozoa</taxon>
        <taxon>Mollusca</taxon>
        <taxon>Gastropoda</taxon>
        <taxon>Heterobranchia</taxon>
        <taxon>Euthyneura</taxon>
        <taxon>Panpulmonata</taxon>
        <taxon>Hygrophila</taxon>
        <taxon>Lymnaeoidea</taxon>
        <taxon>Planorbidae</taxon>
        <taxon>Biomphalaria</taxon>
    </lineage>
</organism>
<accession>A0A2C9K4B8</accession>
<dbReference type="UniPathway" id="UPA00378"/>
<dbReference type="GO" id="GO:0008378">
    <property type="term" value="F:galactosyltransferase activity"/>
    <property type="evidence" value="ECO:0007669"/>
    <property type="project" value="TreeGrafter"/>
</dbReference>
<dbReference type="GO" id="GO:0016020">
    <property type="term" value="C:membrane"/>
    <property type="evidence" value="ECO:0007669"/>
    <property type="project" value="UniProtKB-SubCell"/>
</dbReference>
<evidence type="ECO:0000256" key="4">
    <source>
        <dbReference type="ARBA" id="ARBA00022676"/>
    </source>
</evidence>
<dbReference type="EnsemblMetazoa" id="BGLB012995-RB">
    <property type="protein sequence ID" value="BGLB012995-PB"/>
    <property type="gene ID" value="BGLB012995"/>
</dbReference>
<comment type="similarity">
    <text evidence="3 11">Belongs to the glycosyltransferase 7 family.</text>
</comment>
<evidence type="ECO:0000313" key="15">
    <source>
        <dbReference type="Proteomes" id="UP000076420"/>
    </source>
</evidence>
<dbReference type="OrthoDB" id="10016069at2759"/>
<dbReference type="InterPro" id="IPR027791">
    <property type="entry name" value="Galactosyl_T_C"/>
</dbReference>
<evidence type="ECO:0000256" key="11">
    <source>
        <dbReference type="RuleBase" id="RU368121"/>
    </source>
</evidence>
<dbReference type="GO" id="GO:0005975">
    <property type="term" value="P:carbohydrate metabolic process"/>
    <property type="evidence" value="ECO:0007669"/>
    <property type="project" value="InterPro"/>
</dbReference>
<proteinExistence type="inferred from homology"/>
<evidence type="ECO:0000256" key="6">
    <source>
        <dbReference type="ARBA" id="ARBA00022692"/>
    </source>
</evidence>
<dbReference type="VEuPathDB" id="VectorBase:BGLB012995"/>
<keyword evidence="4 11" id="KW-0328">Glycosyltransferase</keyword>
<dbReference type="PRINTS" id="PR02050">
    <property type="entry name" value="B14GALTRFASE"/>
</dbReference>
<evidence type="ECO:0000256" key="3">
    <source>
        <dbReference type="ARBA" id="ARBA00005735"/>
    </source>
</evidence>
<evidence type="ECO:0000259" key="13">
    <source>
        <dbReference type="Pfam" id="PF13733"/>
    </source>
</evidence>
<dbReference type="InterPro" id="IPR029044">
    <property type="entry name" value="Nucleotide-diphossugar_trans"/>
</dbReference>
<evidence type="ECO:0000256" key="2">
    <source>
        <dbReference type="ARBA" id="ARBA00004922"/>
    </source>
</evidence>
<keyword evidence="8 11" id="KW-1133">Transmembrane helix</keyword>
<dbReference type="SUPFAM" id="SSF53448">
    <property type="entry name" value="Nucleotide-diphospho-sugar transferases"/>
    <property type="match status" value="1"/>
</dbReference>
<keyword evidence="10 11" id="KW-0325">Glycoprotein</keyword>
<feature type="domain" description="Galactosyltransferase C-terminal" evidence="12">
    <location>
        <begin position="266"/>
        <end position="341"/>
    </location>
</feature>
<protein>
    <recommendedName>
        <fullName evidence="11">Beta-1,4-galactosyltransferase</fullName>
        <ecNumber evidence="11">2.4.1.-</ecNumber>
    </recommendedName>
</protein>
<comment type="pathway">
    <text evidence="2 11">Protein modification; protein glycosylation.</text>
</comment>
<evidence type="ECO:0000256" key="5">
    <source>
        <dbReference type="ARBA" id="ARBA00022679"/>
    </source>
</evidence>
<dbReference type="VEuPathDB" id="VectorBase:BGLAX_041812"/>
<dbReference type="PANTHER" id="PTHR19300:SF57">
    <property type="entry name" value="BETA-1,4-N-ACETYLGALACTOSAMINYLTRANSFERASE"/>
    <property type="match status" value="1"/>
</dbReference>
<feature type="domain" description="Galactosyltransferase N-terminal" evidence="13">
    <location>
        <begin position="128"/>
        <end position="260"/>
    </location>
</feature>
<evidence type="ECO:0000256" key="7">
    <source>
        <dbReference type="ARBA" id="ARBA00022968"/>
    </source>
</evidence>